<dbReference type="AlphaFoldDB" id="K2FE56"/>
<accession>K2FE56</accession>
<protein>
    <submittedName>
        <fullName evidence="1">Uncharacterized protein</fullName>
    </submittedName>
</protein>
<name>K2FE56_9BACT</name>
<gene>
    <name evidence="1" type="ORF">ACD_2C00175G0004</name>
</gene>
<sequence length="92" mass="10988">MKQNKIIIIFELIFNFLRSLWESVFLFFRHLSWGKKISPLNENRFLDVMNFVLHTGPKGFWKKPSGIKIGRSIATLLHYTFDKDAKFKQIKK</sequence>
<organism evidence="1">
    <name type="scientific">uncultured bacterium</name>
    <name type="common">gcode 4</name>
    <dbReference type="NCBI Taxonomy" id="1234023"/>
    <lineage>
        <taxon>Bacteria</taxon>
        <taxon>environmental samples</taxon>
    </lineage>
</organism>
<comment type="caution">
    <text evidence="1">The sequence shown here is derived from an EMBL/GenBank/DDBJ whole genome shotgun (WGS) entry which is preliminary data.</text>
</comment>
<evidence type="ECO:0000313" key="1">
    <source>
        <dbReference type="EMBL" id="EKE29436.1"/>
    </source>
</evidence>
<proteinExistence type="predicted"/>
<reference evidence="1" key="1">
    <citation type="journal article" date="2012" name="Science">
        <title>Fermentation, hydrogen, and sulfur metabolism in multiple uncultivated bacterial phyla.</title>
        <authorList>
            <person name="Wrighton K.C."/>
            <person name="Thomas B.C."/>
            <person name="Sharon I."/>
            <person name="Miller C.S."/>
            <person name="Castelle C.J."/>
            <person name="VerBerkmoes N.C."/>
            <person name="Wilkins M.J."/>
            <person name="Hettich R.L."/>
            <person name="Lipton M.S."/>
            <person name="Williams K.H."/>
            <person name="Long P.E."/>
            <person name="Banfield J.F."/>
        </authorList>
    </citation>
    <scope>NUCLEOTIDE SEQUENCE [LARGE SCALE GENOMIC DNA]</scope>
</reference>
<dbReference type="EMBL" id="AMFJ01000175">
    <property type="protein sequence ID" value="EKE29436.1"/>
    <property type="molecule type" value="Genomic_DNA"/>
</dbReference>